<keyword evidence="2" id="KW-1133">Transmembrane helix</keyword>
<keyword evidence="2" id="KW-0472">Membrane</keyword>
<sequence>MRNDTHIESPTHIDMDTDSAPLDEQPRMRVPRQWRRLFETVGVVGSLFLGGFGSGYFWATRSAEAQFTRQRDDHLAEIDRLRDAFGDRLSSLAGRVNEAAGTAAGAAQAAGEAASTAQTAAQTANQAAKTAAKEFKKP</sequence>
<name>A0A679JQ80_VARPD</name>
<dbReference type="RefSeq" id="WP_339092224.1">
    <property type="nucleotide sequence ID" value="NZ_LR743507.1"/>
</dbReference>
<dbReference type="AlphaFoldDB" id="A0A679JQ80"/>
<proteinExistence type="predicted"/>
<accession>A0A679JQ80</accession>
<feature type="region of interest" description="Disordered" evidence="1">
    <location>
        <begin position="1"/>
        <end position="25"/>
    </location>
</feature>
<feature type="compositionally biased region" description="Basic and acidic residues" evidence="1">
    <location>
        <begin position="1"/>
        <end position="15"/>
    </location>
</feature>
<evidence type="ECO:0000256" key="1">
    <source>
        <dbReference type="SAM" id="MobiDB-lite"/>
    </source>
</evidence>
<evidence type="ECO:0000256" key="2">
    <source>
        <dbReference type="SAM" id="Phobius"/>
    </source>
</evidence>
<keyword evidence="2" id="KW-0812">Transmembrane</keyword>
<evidence type="ECO:0000313" key="3">
    <source>
        <dbReference type="EMBL" id="CAA2108200.1"/>
    </source>
</evidence>
<dbReference type="EMBL" id="LR743507">
    <property type="protein sequence ID" value="CAA2108200.1"/>
    <property type="molecule type" value="Genomic_DNA"/>
</dbReference>
<gene>
    <name evidence="3" type="ORF">VVAX_04711</name>
</gene>
<protein>
    <submittedName>
        <fullName evidence="3">Uncharacterized protein</fullName>
    </submittedName>
</protein>
<reference evidence="3" key="1">
    <citation type="submission" date="2019-12" db="EMBL/GenBank/DDBJ databases">
        <authorList>
            <person name="Cremers G."/>
        </authorList>
    </citation>
    <scope>NUCLEOTIDE SEQUENCE</scope>
    <source>
        <strain evidence="3">Vvax</strain>
    </source>
</reference>
<organism evidence="3">
    <name type="scientific">Variovorax paradoxus</name>
    <dbReference type="NCBI Taxonomy" id="34073"/>
    <lineage>
        <taxon>Bacteria</taxon>
        <taxon>Pseudomonadati</taxon>
        <taxon>Pseudomonadota</taxon>
        <taxon>Betaproteobacteria</taxon>
        <taxon>Burkholderiales</taxon>
        <taxon>Comamonadaceae</taxon>
        <taxon>Variovorax</taxon>
    </lineage>
</organism>
<feature type="transmembrane region" description="Helical" evidence="2">
    <location>
        <begin position="37"/>
        <end position="59"/>
    </location>
</feature>